<feature type="transmembrane region" description="Helical" evidence="2">
    <location>
        <begin position="48"/>
        <end position="68"/>
    </location>
</feature>
<accession>A0AAD2CYX3</accession>
<keyword evidence="2" id="KW-0472">Membrane</keyword>
<evidence type="ECO:0000256" key="2">
    <source>
        <dbReference type="SAM" id="Phobius"/>
    </source>
</evidence>
<feature type="transmembrane region" description="Helical" evidence="2">
    <location>
        <begin position="288"/>
        <end position="309"/>
    </location>
</feature>
<reference evidence="3" key="1">
    <citation type="submission" date="2023-07" db="EMBL/GenBank/DDBJ databases">
        <authorList>
            <consortium name="AG Swart"/>
            <person name="Singh M."/>
            <person name="Singh A."/>
            <person name="Seah K."/>
            <person name="Emmerich C."/>
        </authorList>
    </citation>
    <scope>NUCLEOTIDE SEQUENCE</scope>
    <source>
        <strain evidence="3">DP1</strain>
    </source>
</reference>
<evidence type="ECO:0000313" key="3">
    <source>
        <dbReference type="EMBL" id="CAI2374735.1"/>
    </source>
</evidence>
<dbReference type="Proteomes" id="UP001295684">
    <property type="component" value="Unassembled WGS sequence"/>
</dbReference>
<evidence type="ECO:0000256" key="1">
    <source>
        <dbReference type="SAM" id="MobiDB-lite"/>
    </source>
</evidence>
<sequence length="343" mass="38864">MDLEYNTSTFVAIAVIVHLALLGAFLVNLINLVLCCRSDQEMFVKRPQVLLFSDNLVIIILLYLALWLYPIGGAFLTVIEIIVCINFLLYFNYVKESGLLHCLTASEGTKKDLKEALGEKDNLNLLEQKYPVKETRCVSRSNLTDKFVAVLYLVEGNVQVLPICLKFRVQTFCGALKWQKFKKYFLCLNICLLCIVQIVDYIATDACDKDIGPLEILFTVINIFCTMSTMITLTTFSSNFKKSLSTQNLPQKASTIMVTLVPLNFIPAILNIIDPKMSGYSKDESRRLILICIYSAVLLFSGTLQILLFQTIKIDKKTKQNQNSTQKPVKLSRYTCDEPNPEE</sequence>
<feature type="transmembrane region" description="Helical" evidence="2">
    <location>
        <begin position="256"/>
        <end position="273"/>
    </location>
</feature>
<feature type="transmembrane region" description="Helical" evidence="2">
    <location>
        <begin position="12"/>
        <end position="36"/>
    </location>
</feature>
<name>A0AAD2CYX3_EUPCR</name>
<organism evidence="3 4">
    <name type="scientific">Euplotes crassus</name>
    <dbReference type="NCBI Taxonomy" id="5936"/>
    <lineage>
        <taxon>Eukaryota</taxon>
        <taxon>Sar</taxon>
        <taxon>Alveolata</taxon>
        <taxon>Ciliophora</taxon>
        <taxon>Intramacronucleata</taxon>
        <taxon>Spirotrichea</taxon>
        <taxon>Hypotrichia</taxon>
        <taxon>Euplotida</taxon>
        <taxon>Euplotidae</taxon>
        <taxon>Moneuplotes</taxon>
    </lineage>
</organism>
<evidence type="ECO:0000313" key="4">
    <source>
        <dbReference type="Proteomes" id="UP001295684"/>
    </source>
</evidence>
<protein>
    <submittedName>
        <fullName evidence="3">Uncharacterized protein</fullName>
    </submittedName>
</protein>
<feature type="transmembrane region" description="Helical" evidence="2">
    <location>
        <begin position="74"/>
        <end position="93"/>
    </location>
</feature>
<comment type="caution">
    <text evidence="3">The sequence shown here is derived from an EMBL/GenBank/DDBJ whole genome shotgun (WGS) entry which is preliminary data.</text>
</comment>
<keyword evidence="4" id="KW-1185">Reference proteome</keyword>
<proteinExistence type="predicted"/>
<dbReference type="EMBL" id="CAMPGE010016159">
    <property type="protein sequence ID" value="CAI2374735.1"/>
    <property type="molecule type" value="Genomic_DNA"/>
</dbReference>
<feature type="transmembrane region" description="Helical" evidence="2">
    <location>
        <begin position="216"/>
        <end position="236"/>
    </location>
</feature>
<gene>
    <name evidence="3" type="ORF">ECRASSUSDP1_LOCUS16092</name>
</gene>
<feature type="transmembrane region" description="Helical" evidence="2">
    <location>
        <begin position="184"/>
        <end position="204"/>
    </location>
</feature>
<keyword evidence="2" id="KW-1133">Transmembrane helix</keyword>
<dbReference type="AlphaFoldDB" id="A0AAD2CYX3"/>
<keyword evidence="2" id="KW-0812">Transmembrane</keyword>
<feature type="region of interest" description="Disordered" evidence="1">
    <location>
        <begin position="323"/>
        <end position="343"/>
    </location>
</feature>